<name>A0A934QA96_9MICO</name>
<proteinExistence type="predicted"/>
<accession>A0A934QA96</accession>
<dbReference type="InterPro" id="IPR057204">
    <property type="entry name" value="DUF7882"/>
</dbReference>
<reference evidence="2" key="1">
    <citation type="submission" date="2020-12" db="EMBL/GenBank/DDBJ databases">
        <title>Leucobacter sp. CAS1, isolated from Chromium sludge.</title>
        <authorList>
            <person name="Xu Z."/>
        </authorList>
    </citation>
    <scope>NUCLEOTIDE SEQUENCE</scope>
    <source>
        <strain evidence="2">CSA1</strain>
    </source>
</reference>
<comment type="caution">
    <text evidence="2">The sequence shown here is derived from an EMBL/GenBank/DDBJ whole genome shotgun (WGS) entry which is preliminary data.</text>
</comment>
<protein>
    <recommendedName>
        <fullName evidence="1">DUF7882 domain-containing protein</fullName>
    </recommendedName>
</protein>
<evidence type="ECO:0000313" key="3">
    <source>
        <dbReference type="Proteomes" id="UP000608530"/>
    </source>
</evidence>
<gene>
    <name evidence="2" type="ORF">JD276_11395</name>
</gene>
<dbReference type="EMBL" id="JAEHOH010000014">
    <property type="protein sequence ID" value="MBK0419637.1"/>
    <property type="molecule type" value="Genomic_DNA"/>
</dbReference>
<dbReference type="Pfam" id="PF25355">
    <property type="entry name" value="DUF7882"/>
    <property type="match status" value="1"/>
</dbReference>
<keyword evidence="3" id="KW-1185">Reference proteome</keyword>
<feature type="domain" description="DUF7882" evidence="1">
    <location>
        <begin position="1"/>
        <end position="96"/>
    </location>
</feature>
<dbReference type="Proteomes" id="UP000608530">
    <property type="component" value="Unassembled WGS sequence"/>
</dbReference>
<dbReference type="RefSeq" id="WP_200115774.1">
    <property type="nucleotide sequence ID" value="NZ_JAEHOH010000014.1"/>
</dbReference>
<evidence type="ECO:0000313" key="2">
    <source>
        <dbReference type="EMBL" id="MBK0419637.1"/>
    </source>
</evidence>
<evidence type="ECO:0000259" key="1">
    <source>
        <dbReference type="Pfam" id="PF25355"/>
    </source>
</evidence>
<sequence length="106" mass="12094">MGTLIYGRSLKFEFDDRTLEHVKVVVLARFRKRESFLLSWTQRDARGKGSMSVWISPDIPLGFQFEGDARGPLSREWIEALTKLSYTNQGLVIVPERAIGSDHSHS</sequence>
<organism evidence="2 3">
    <name type="scientific">Leucobacter chromiisoli</name>
    <dbReference type="NCBI Taxonomy" id="2796471"/>
    <lineage>
        <taxon>Bacteria</taxon>
        <taxon>Bacillati</taxon>
        <taxon>Actinomycetota</taxon>
        <taxon>Actinomycetes</taxon>
        <taxon>Micrococcales</taxon>
        <taxon>Microbacteriaceae</taxon>
        <taxon>Leucobacter</taxon>
    </lineage>
</organism>
<dbReference type="AlphaFoldDB" id="A0A934QA96"/>